<dbReference type="OrthoDB" id="415532at2759"/>
<name>A0A1Q5T219_9EURO</name>
<keyword evidence="4" id="KW-1185">Reference proteome</keyword>
<reference evidence="3 4" key="1">
    <citation type="submission" date="2016-10" db="EMBL/GenBank/DDBJ databases">
        <title>Genome sequence of the ascomycete fungus Penicillium subrubescens.</title>
        <authorList>
            <person name="De Vries R.P."/>
            <person name="Peng M."/>
            <person name="Dilokpimol A."/>
            <person name="Hilden K."/>
            <person name="Makela M.R."/>
            <person name="Grigoriev I."/>
            <person name="Riley R."/>
            <person name="Granchi Z."/>
        </authorList>
    </citation>
    <scope>NUCLEOTIDE SEQUENCE [LARGE SCALE GENOMIC DNA]</scope>
    <source>
        <strain evidence="3 4">CBS 132785</strain>
    </source>
</reference>
<dbReference type="Pfam" id="PF21666">
    <property type="entry name" value="DUF4246_N"/>
    <property type="match status" value="1"/>
</dbReference>
<dbReference type="PANTHER" id="PTHR33119">
    <property type="entry name" value="IFI3P"/>
    <property type="match status" value="1"/>
</dbReference>
<proteinExistence type="predicted"/>
<dbReference type="EMBL" id="MNBE01000719">
    <property type="protein sequence ID" value="OKO94270.1"/>
    <property type="molecule type" value="Genomic_DNA"/>
</dbReference>
<evidence type="ECO:0000259" key="2">
    <source>
        <dbReference type="Pfam" id="PF21666"/>
    </source>
</evidence>
<evidence type="ECO:0000313" key="3">
    <source>
        <dbReference type="EMBL" id="OKO94270.1"/>
    </source>
</evidence>
<organism evidence="3 4">
    <name type="scientific">Penicillium subrubescens</name>
    <dbReference type="NCBI Taxonomy" id="1316194"/>
    <lineage>
        <taxon>Eukaryota</taxon>
        <taxon>Fungi</taxon>
        <taxon>Dikarya</taxon>
        <taxon>Ascomycota</taxon>
        <taxon>Pezizomycotina</taxon>
        <taxon>Eurotiomycetes</taxon>
        <taxon>Eurotiomycetidae</taxon>
        <taxon>Eurotiales</taxon>
        <taxon>Aspergillaceae</taxon>
        <taxon>Penicillium</taxon>
    </lineage>
</organism>
<evidence type="ECO:0000313" key="4">
    <source>
        <dbReference type="Proteomes" id="UP000186955"/>
    </source>
</evidence>
<protein>
    <submittedName>
        <fullName evidence="3">Uncharacterized protein</fullName>
    </submittedName>
</protein>
<dbReference type="Proteomes" id="UP000186955">
    <property type="component" value="Unassembled WGS sequence"/>
</dbReference>
<accession>A0A1Q5T219</accession>
<dbReference type="AlphaFoldDB" id="A0A1Q5T219"/>
<comment type="caution">
    <text evidence="3">The sequence shown here is derived from an EMBL/GenBank/DDBJ whole genome shotgun (WGS) entry which is preliminary data.</text>
</comment>
<feature type="domain" description="DUF4246" evidence="1">
    <location>
        <begin position="97"/>
        <end position="608"/>
    </location>
</feature>
<feature type="domain" description="DUF4246" evidence="2">
    <location>
        <begin position="14"/>
        <end position="83"/>
    </location>
</feature>
<dbReference type="InterPro" id="IPR025340">
    <property type="entry name" value="DUF4246"/>
</dbReference>
<gene>
    <name evidence="3" type="ORF">PENSUB_11537</name>
</gene>
<dbReference type="InterPro" id="IPR049207">
    <property type="entry name" value="DUF4246_N"/>
</dbReference>
<sequence length="693" mass="79922">MTNLTNAGHGPLQVPGFGGIPLDIELPPESRFAHGLVQYRHSPRLTKREIAMLRLMQHITETPGWDHSILDPDEEQLTQWHREAVEGPEGFLISDLAWDWCISELRDKAKIWRDTGRLLVFDSSSAICQTDVSGLSLEDFQRQVDRLGPQADHQSPLVDPSLYPLVYAQSPVLSQGGQVTINDPWNSTGEVDKDHPAHPFDNLRCLRRIPTSLGRRPGYGGPESCYSNRFQWLPCEIEFLSKQSLDIRITSYVNNLNPKSHRNLYVHLEHLIASSISSWNEILFRGNERGRHPPRILTYGCHIHNYMEDRKIFHKINHMLHWNVLCKTHEEWQKLCDDAREYISTPEPPKWRQAQPRPDLPPNLLDTLKPDQWEIPKFVSRLIRCKRARRSWFDHPEPSVSFSYDQWKEGQFTGRAIIPQRVGRFPDPLHHERVPVRLQEQFQKDGLQVVIEVSRIELTPEKPTYSGDTHFCTEGLRNDRITATSLFVVEAKNITPPRIAFEHEDKIHASEFECKIPNVMATVLDVEHFKPFEEKAPRALHTFGSISLQEGRLLSWPATFRTKRERFSLADPTRPGNLTIVKIRLVDPHYRICSTRNVPPQQHDWWAAEAGQAAGLDKCLPAELVQLVMKETDRWPISRDVAERLREELRLDHERKRKAVDQCVGHHLVSYIPYDTATARDATDSSGVGYESP</sequence>
<dbReference type="Pfam" id="PF14033">
    <property type="entry name" value="DUF4246"/>
    <property type="match status" value="1"/>
</dbReference>
<dbReference type="InterPro" id="IPR049192">
    <property type="entry name" value="DUF4246_C"/>
</dbReference>
<dbReference type="STRING" id="1316194.A0A1Q5T219"/>
<dbReference type="PANTHER" id="PTHR33119:SF1">
    <property type="entry name" value="FE2OG DIOXYGENASE DOMAIN-CONTAINING PROTEIN"/>
    <property type="match status" value="1"/>
</dbReference>
<evidence type="ECO:0000259" key="1">
    <source>
        <dbReference type="Pfam" id="PF14033"/>
    </source>
</evidence>